<accession>A0ABP9GXK1</accession>
<evidence type="ECO:0000313" key="2">
    <source>
        <dbReference type="Proteomes" id="UP001500466"/>
    </source>
</evidence>
<evidence type="ECO:0000313" key="1">
    <source>
        <dbReference type="EMBL" id="GAA4955605.1"/>
    </source>
</evidence>
<organism evidence="1 2">
    <name type="scientific">Yinghuangia aomiensis</name>
    <dbReference type="NCBI Taxonomy" id="676205"/>
    <lineage>
        <taxon>Bacteria</taxon>
        <taxon>Bacillati</taxon>
        <taxon>Actinomycetota</taxon>
        <taxon>Actinomycetes</taxon>
        <taxon>Kitasatosporales</taxon>
        <taxon>Streptomycetaceae</taxon>
        <taxon>Yinghuangia</taxon>
    </lineage>
</organism>
<name>A0ABP9GXK1_9ACTN</name>
<gene>
    <name evidence="1" type="ORF">GCM10023205_16930</name>
</gene>
<keyword evidence="2" id="KW-1185">Reference proteome</keyword>
<protein>
    <submittedName>
        <fullName evidence="1">Uncharacterized protein</fullName>
    </submittedName>
</protein>
<proteinExistence type="predicted"/>
<sequence length="109" mass="11856">MAIAKTGSRRIVVDSVAYRWRLRGRPSYCQALGWSPCTYAVALDDDPGAVLVVRTAGPHPGNWVGRRRSPVLPSDVARAVRRALQRGWEPGVAGAQFRLDLSQGFVASP</sequence>
<dbReference type="Proteomes" id="UP001500466">
    <property type="component" value="Unassembled WGS sequence"/>
</dbReference>
<dbReference type="EMBL" id="BAABHS010000005">
    <property type="protein sequence ID" value="GAA4955605.1"/>
    <property type="molecule type" value="Genomic_DNA"/>
</dbReference>
<comment type="caution">
    <text evidence="1">The sequence shown here is derived from an EMBL/GenBank/DDBJ whole genome shotgun (WGS) entry which is preliminary data.</text>
</comment>
<reference evidence="2" key="1">
    <citation type="journal article" date="2019" name="Int. J. Syst. Evol. Microbiol.">
        <title>The Global Catalogue of Microorganisms (GCM) 10K type strain sequencing project: providing services to taxonomists for standard genome sequencing and annotation.</title>
        <authorList>
            <consortium name="The Broad Institute Genomics Platform"/>
            <consortium name="The Broad Institute Genome Sequencing Center for Infectious Disease"/>
            <person name="Wu L."/>
            <person name="Ma J."/>
        </authorList>
    </citation>
    <scope>NUCLEOTIDE SEQUENCE [LARGE SCALE GENOMIC DNA]</scope>
    <source>
        <strain evidence="2">JCM 17986</strain>
    </source>
</reference>
<dbReference type="RefSeq" id="WP_345674698.1">
    <property type="nucleotide sequence ID" value="NZ_BAABHS010000005.1"/>
</dbReference>